<dbReference type="PANTHER" id="PTHR30335">
    <property type="entry name" value="INTEGRAL MEMBRANE PROTEIN OF SOXR-REDUCING COMPLEX"/>
    <property type="match status" value="1"/>
</dbReference>
<keyword evidence="7 8" id="KW-0472">Membrane</keyword>
<evidence type="ECO:0000256" key="8">
    <source>
        <dbReference type="SAM" id="Phobius"/>
    </source>
</evidence>
<dbReference type="PIRSF" id="PIRSF006102">
    <property type="entry name" value="NQR_DE"/>
    <property type="match status" value="1"/>
</dbReference>
<dbReference type="InterPro" id="IPR050133">
    <property type="entry name" value="NqrDE/RnfAE_oxidrdctase"/>
</dbReference>
<dbReference type="Proteomes" id="UP000541770">
    <property type="component" value="Unassembled WGS sequence"/>
</dbReference>
<evidence type="ECO:0000313" key="10">
    <source>
        <dbReference type="Proteomes" id="UP000541770"/>
    </source>
</evidence>
<dbReference type="EMBL" id="JACGDE010000002">
    <property type="protein sequence ID" value="MBA6064344.1"/>
    <property type="molecule type" value="Genomic_DNA"/>
</dbReference>
<evidence type="ECO:0000256" key="4">
    <source>
        <dbReference type="ARBA" id="ARBA00022692"/>
    </source>
</evidence>
<evidence type="ECO:0000256" key="5">
    <source>
        <dbReference type="ARBA" id="ARBA00022967"/>
    </source>
</evidence>
<reference evidence="9 10" key="1">
    <citation type="submission" date="2020-07" db="EMBL/GenBank/DDBJ databases">
        <title>Diversity of carbapenemase encoding genes among Pseudomonas putida group clinical isolates in a tertiary Brazilian hospital.</title>
        <authorList>
            <person name="Alberto-Lei F."/>
            <person name="Nodari C.S."/>
            <person name="Streling A.P."/>
            <person name="Paulino J.T."/>
            <person name="Bessa-Neto F.O."/>
            <person name="Cayo R."/>
            <person name="Gales A.C."/>
        </authorList>
    </citation>
    <scope>NUCLEOTIDE SEQUENCE [LARGE SCALE GENOMIC DNA]</scope>
    <source>
        <strain evidence="9 10">14802</strain>
    </source>
</reference>
<dbReference type="RefSeq" id="WP_182322179.1">
    <property type="nucleotide sequence ID" value="NZ_JACGDE010000002.1"/>
</dbReference>
<gene>
    <name evidence="9" type="ORF">H4C75_06160</name>
</gene>
<evidence type="ECO:0000256" key="2">
    <source>
        <dbReference type="ARBA" id="ARBA00022448"/>
    </source>
</evidence>
<organism evidence="9 10">
    <name type="scientific">Pseudomonas mosselii</name>
    <dbReference type="NCBI Taxonomy" id="78327"/>
    <lineage>
        <taxon>Bacteria</taxon>
        <taxon>Pseudomonadati</taxon>
        <taxon>Pseudomonadota</taxon>
        <taxon>Gammaproteobacteria</taxon>
        <taxon>Pseudomonadales</taxon>
        <taxon>Pseudomonadaceae</taxon>
        <taxon>Pseudomonas</taxon>
    </lineage>
</organism>
<feature type="transmembrane region" description="Helical" evidence="8">
    <location>
        <begin position="161"/>
        <end position="180"/>
    </location>
</feature>
<dbReference type="AlphaFoldDB" id="A0A7W2JSG4"/>
<sequence length="182" mass="19903">MSDYVLILVSAALVNHLVLQAEPIERARLHALGLCSALMILVALPVGAWLHRQFLAPMELQNLQLFIFLPLLTALAWTLPNLLRRFRPSWPMHGLQPLLSANAVVLGSLLQLANDDADGWRVLVWAAISALGFWLALMLYADLDARCHHGEIPAALRGLPVKLIGSGVMAMALSGFNGLFTQ</sequence>
<protein>
    <submittedName>
        <fullName evidence="9">Electron transporter RnfA</fullName>
    </submittedName>
</protein>
<feature type="transmembrane region" description="Helical" evidence="8">
    <location>
        <begin position="122"/>
        <end position="141"/>
    </location>
</feature>
<keyword evidence="6 8" id="KW-1133">Transmembrane helix</keyword>
<evidence type="ECO:0000313" key="9">
    <source>
        <dbReference type="EMBL" id="MBA6064344.1"/>
    </source>
</evidence>
<accession>A0A7W2JSG4</accession>
<feature type="transmembrane region" description="Helical" evidence="8">
    <location>
        <begin position="62"/>
        <end position="80"/>
    </location>
</feature>
<dbReference type="Pfam" id="PF02508">
    <property type="entry name" value="Rnf-Nqr"/>
    <property type="match status" value="1"/>
</dbReference>
<evidence type="ECO:0000256" key="3">
    <source>
        <dbReference type="ARBA" id="ARBA00022519"/>
    </source>
</evidence>
<evidence type="ECO:0000256" key="7">
    <source>
        <dbReference type="ARBA" id="ARBA00023136"/>
    </source>
</evidence>
<dbReference type="GO" id="GO:0005886">
    <property type="term" value="C:plasma membrane"/>
    <property type="evidence" value="ECO:0007669"/>
    <property type="project" value="TreeGrafter"/>
</dbReference>
<keyword evidence="3" id="KW-1003">Cell membrane</keyword>
<keyword evidence="4 8" id="KW-0812">Transmembrane</keyword>
<proteinExistence type="predicted"/>
<dbReference type="InterPro" id="IPR003667">
    <property type="entry name" value="NqrDE/RnfAE"/>
</dbReference>
<keyword evidence="5" id="KW-1278">Translocase</keyword>
<dbReference type="GO" id="GO:0012505">
    <property type="term" value="C:endomembrane system"/>
    <property type="evidence" value="ECO:0007669"/>
    <property type="project" value="UniProtKB-SubCell"/>
</dbReference>
<comment type="subcellular location">
    <subcellularLocation>
        <location evidence="1">Endomembrane system</location>
        <topology evidence="1">Multi-pass membrane protein</topology>
    </subcellularLocation>
</comment>
<evidence type="ECO:0000256" key="1">
    <source>
        <dbReference type="ARBA" id="ARBA00004127"/>
    </source>
</evidence>
<comment type="caution">
    <text evidence="9">The sequence shown here is derived from an EMBL/GenBank/DDBJ whole genome shotgun (WGS) entry which is preliminary data.</text>
</comment>
<name>A0A7W2JSG4_9PSED</name>
<keyword evidence="2" id="KW-0813">Transport</keyword>
<keyword evidence="3" id="KW-0997">Cell inner membrane</keyword>
<feature type="transmembrane region" description="Helical" evidence="8">
    <location>
        <begin position="30"/>
        <end position="50"/>
    </location>
</feature>
<dbReference type="PANTHER" id="PTHR30335:SF1">
    <property type="entry name" value="NA(+)-TRANSLOCATING NADH-QUINONE REDUCTASE SUBUNIT E"/>
    <property type="match status" value="1"/>
</dbReference>
<evidence type="ECO:0000256" key="6">
    <source>
        <dbReference type="ARBA" id="ARBA00022989"/>
    </source>
</evidence>